<dbReference type="PANTHER" id="PTHR30487:SF0">
    <property type="entry name" value="PREPILIN LEADER PEPTIDASE_N-METHYLTRANSFERASE-RELATED"/>
    <property type="match status" value="1"/>
</dbReference>
<organism evidence="4 5">
    <name type="scientific">Massilia cellulosiltytica</name>
    <dbReference type="NCBI Taxonomy" id="2683234"/>
    <lineage>
        <taxon>Bacteria</taxon>
        <taxon>Pseudomonadati</taxon>
        <taxon>Pseudomonadota</taxon>
        <taxon>Betaproteobacteria</taxon>
        <taxon>Burkholderiales</taxon>
        <taxon>Oxalobacteraceae</taxon>
        <taxon>Telluria group</taxon>
        <taxon>Massilia</taxon>
    </lineage>
</organism>
<dbReference type="Pfam" id="PF01478">
    <property type="entry name" value="Peptidase_A24"/>
    <property type="match status" value="1"/>
</dbReference>
<dbReference type="PANTHER" id="PTHR30487">
    <property type="entry name" value="TYPE 4 PREPILIN-LIKE PROTEINS LEADER PEPTIDE-PROCESSING ENZYME"/>
    <property type="match status" value="1"/>
</dbReference>
<keyword evidence="2" id="KW-0472">Membrane</keyword>
<evidence type="ECO:0000256" key="1">
    <source>
        <dbReference type="ARBA" id="ARBA00005801"/>
    </source>
</evidence>
<dbReference type="GO" id="GO:0004190">
    <property type="term" value="F:aspartic-type endopeptidase activity"/>
    <property type="evidence" value="ECO:0007669"/>
    <property type="project" value="InterPro"/>
</dbReference>
<feature type="transmembrane region" description="Helical" evidence="2">
    <location>
        <begin position="130"/>
        <end position="150"/>
    </location>
</feature>
<keyword evidence="2" id="KW-0812">Transmembrane</keyword>
<dbReference type="EMBL" id="WSES01000002">
    <property type="protein sequence ID" value="MVW59375.1"/>
    <property type="molecule type" value="Genomic_DNA"/>
</dbReference>
<dbReference type="Proteomes" id="UP000443353">
    <property type="component" value="Unassembled WGS sequence"/>
</dbReference>
<dbReference type="GO" id="GO:0005886">
    <property type="term" value="C:plasma membrane"/>
    <property type="evidence" value="ECO:0007669"/>
    <property type="project" value="TreeGrafter"/>
</dbReference>
<feature type="transmembrane region" description="Helical" evidence="2">
    <location>
        <begin position="95"/>
        <end position="118"/>
    </location>
</feature>
<dbReference type="InterPro" id="IPR050882">
    <property type="entry name" value="Prepilin_peptidase/N-MTase"/>
</dbReference>
<proteinExistence type="inferred from homology"/>
<evidence type="ECO:0000313" key="4">
    <source>
        <dbReference type="EMBL" id="MVW59375.1"/>
    </source>
</evidence>
<dbReference type="InterPro" id="IPR000045">
    <property type="entry name" value="Prepilin_IV_endopep_pep"/>
</dbReference>
<feature type="domain" description="Prepilin type IV endopeptidase peptidase" evidence="3">
    <location>
        <begin position="10"/>
        <end position="114"/>
    </location>
</feature>
<feature type="transmembrane region" description="Helical" evidence="2">
    <location>
        <begin position="162"/>
        <end position="181"/>
    </location>
</feature>
<keyword evidence="5" id="KW-1185">Reference proteome</keyword>
<sequence>MLVTDPRNVALFVLLVAAAVADVRHQRIPNRLTLGGLAFGLAYSTVEPFWGGHGFLWSLAGAGVGFAVLFPLWLLHLTGAGDVKLMAMAGSLLGLHAVPLALVGTFAAGGVCAILYALRHGTLRVMLGNVMRILHLGGIAVTAGLPVRIATTDPGSVGRLPYGVPIALGTITTTVAAHFGFL</sequence>
<dbReference type="Gene3D" id="1.20.120.1220">
    <property type="match status" value="1"/>
</dbReference>
<comment type="caution">
    <text evidence="4">The sequence shown here is derived from an EMBL/GenBank/DDBJ whole genome shotgun (WGS) entry which is preliminary data.</text>
</comment>
<keyword evidence="2" id="KW-1133">Transmembrane helix</keyword>
<dbReference type="AlphaFoldDB" id="A0A7X3K6L3"/>
<evidence type="ECO:0000259" key="3">
    <source>
        <dbReference type="Pfam" id="PF01478"/>
    </source>
</evidence>
<accession>A0A7X3K6L3</accession>
<dbReference type="GO" id="GO:0006465">
    <property type="term" value="P:signal peptide processing"/>
    <property type="evidence" value="ECO:0007669"/>
    <property type="project" value="TreeGrafter"/>
</dbReference>
<evidence type="ECO:0000313" key="5">
    <source>
        <dbReference type="Proteomes" id="UP000443353"/>
    </source>
</evidence>
<feature type="transmembrane region" description="Helical" evidence="2">
    <location>
        <begin position="55"/>
        <end position="75"/>
    </location>
</feature>
<comment type="similarity">
    <text evidence="1">Belongs to the peptidase A24 family.</text>
</comment>
<protein>
    <submittedName>
        <fullName evidence="4">Prepilin peptidase</fullName>
    </submittedName>
</protein>
<reference evidence="4 5" key="1">
    <citation type="submission" date="2019-12" db="EMBL/GenBank/DDBJ databases">
        <authorList>
            <person name="Li C."/>
            <person name="Zhao J."/>
        </authorList>
    </citation>
    <scope>NUCLEOTIDE SEQUENCE [LARGE SCALE GENOMIC DNA]</scope>
    <source>
        <strain evidence="4 5">NEAU-DD11</strain>
    </source>
</reference>
<gene>
    <name evidence="4" type="ORF">GPY61_05490</name>
</gene>
<evidence type="ECO:0000256" key="2">
    <source>
        <dbReference type="SAM" id="Phobius"/>
    </source>
</evidence>
<name>A0A7X3K6L3_9BURK</name>